<dbReference type="GO" id="GO:0046306">
    <property type="term" value="P:alkanesulfonate catabolic process"/>
    <property type="evidence" value="ECO:0007669"/>
    <property type="project" value="TreeGrafter"/>
</dbReference>
<dbReference type="STRING" id="446466.Cfla_3462"/>
<dbReference type="PANTHER" id="PTHR42847">
    <property type="entry name" value="ALKANESULFONATE MONOOXYGENASE"/>
    <property type="match status" value="1"/>
</dbReference>
<dbReference type="EMBL" id="CP001964">
    <property type="protein sequence ID" value="ADG76336.1"/>
    <property type="molecule type" value="Genomic_DNA"/>
</dbReference>
<evidence type="ECO:0000313" key="6">
    <source>
        <dbReference type="EMBL" id="ADG76336.1"/>
    </source>
</evidence>
<keyword evidence="3" id="KW-0560">Oxidoreductase</keyword>
<accession>D5UCV1</accession>
<organism evidence="6 7">
    <name type="scientific">Cellulomonas flavigena (strain ATCC 482 / DSM 20109 / BCRC 11376 / JCM 18109 / NBRC 3775 / NCIMB 8073 / NRS 134)</name>
    <dbReference type="NCBI Taxonomy" id="446466"/>
    <lineage>
        <taxon>Bacteria</taxon>
        <taxon>Bacillati</taxon>
        <taxon>Actinomycetota</taxon>
        <taxon>Actinomycetes</taxon>
        <taxon>Micrococcales</taxon>
        <taxon>Cellulomonadaceae</taxon>
        <taxon>Cellulomonas</taxon>
    </lineage>
</organism>
<dbReference type="InterPro" id="IPR050172">
    <property type="entry name" value="SsuD_RutA_monooxygenase"/>
</dbReference>
<evidence type="ECO:0000256" key="4">
    <source>
        <dbReference type="ARBA" id="ARBA00023033"/>
    </source>
</evidence>
<name>D5UCV1_CELFN</name>
<evidence type="ECO:0000313" key="7">
    <source>
        <dbReference type="Proteomes" id="UP000000849"/>
    </source>
</evidence>
<sequence length="281" mass="30309">MKIGFVGTYGTVQELVDLAVDAEEHGWDGYFTWDGVDLDGMPAWDPFAVLAAAAVRTERVTLGALVFALARRRPWVFAKQAVTVDHLSGGRLVLPVGLGVPTDGAVAAVTGEATTLRERAERFDDALAVLDRSFAGERFDVAGTHLRVEGMRLVPTPVARPDGRTRIPLWVVGAFPSERSMGRALRHDGVVAQYRGERAQEGISPQDAAEMVAWVTERRGAGAGPFDVVLHDALPTDRGEASELLAAYEEAGVTWFVDALWDPAVGTADVQRARVRTGPPR</sequence>
<dbReference type="AlphaFoldDB" id="D5UCV1"/>
<gene>
    <name evidence="6" type="ordered locus">Cfla_3462</name>
</gene>
<dbReference type="eggNOG" id="COG2141">
    <property type="taxonomic scope" value="Bacteria"/>
</dbReference>
<evidence type="ECO:0000256" key="3">
    <source>
        <dbReference type="ARBA" id="ARBA00023002"/>
    </source>
</evidence>
<dbReference type="InterPro" id="IPR036661">
    <property type="entry name" value="Luciferase-like_sf"/>
</dbReference>
<dbReference type="Pfam" id="PF00296">
    <property type="entry name" value="Bac_luciferase"/>
    <property type="match status" value="1"/>
</dbReference>
<dbReference type="SUPFAM" id="SSF51679">
    <property type="entry name" value="Bacterial luciferase-like"/>
    <property type="match status" value="1"/>
</dbReference>
<dbReference type="Gene3D" id="3.20.20.30">
    <property type="entry name" value="Luciferase-like domain"/>
    <property type="match status" value="1"/>
</dbReference>
<dbReference type="OrthoDB" id="5175259at2"/>
<dbReference type="GO" id="GO:0008726">
    <property type="term" value="F:alkanesulfonate monooxygenase activity"/>
    <property type="evidence" value="ECO:0007669"/>
    <property type="project" value="TreeGrafter"/>
</dbReference>
<dbReference type="Proteomes" id="UP000000849">
    <property type="component" value="Chromosome"/>
</dbReference>
<proteinExistence type="predicted"/>
<keyword evidence="2" id="KW-0288">FMN</keyword>
<dbReference type="PANTHER" id="PTHR42847:SF4">
    <property type="entry name" value="ALKANESULFONATE MONOOXYGENASE-RELATED"/>
    <property type="match status" value="1"/>
</dbReference>
<evidence type="ECO:0000256" key="2">
    <source>
        <dbReference type="ARBA" id="ARBA00022643"/>
    </source>
</evidence>
<protein>
    <submittedName>
        <fullName evidence="6">Luciferase-like, subgroup</fullName>
    </submittedName>
</protein>
<dbReference type="HOGENOM" id="CLU_027853_7_3_11"/>
<evidence type="ECO:0000256" key="1">
    <source>
        <dbReference type="ARBA" id="ARBA00022630"/>
    </source>
</evidence>
<dbReference type="RefSeq" id="WP_013118664.1">
    <property type="nucleotide sequence ID" value="NC_014151.1"/>
</dbReference>
<evidence type="ECO:0000259" key="5">
    <source>
        <dbReference type="Pfam" id="PF00296"/>
    </source>
</evidence>
<keyword evidence="1" id="KW-0285">Flavoprotein</keyword>
<keyword evidence="4" id="KW-0503">Monooxygenase</keyword>
<reference evidence="6 7" key="1">
    <citation type="journal article" date="2010" name="Stand. Genomic Sci.">
        <title>Complete genome sequence of Cellulomonas flavigena type strain (134).</title>
        <authorList>
            <person name="Abt B."/>
            <person name="Foster B."/>
            <person name="Lapidus A."/>
            <person name="Clum A."/>
            <person name="Sun H."/>
            <person name="Pukall R."/>
            <person name="Lucas S."/>
            <person name="Glavina Del Rio T."/>
            <person name="Nolan M."/>
            <person name="Tice H."/>
            <person name="Cheng J.F."/>
            <person name="Pitluck S."/>
            <person name="Liolios K."/>
            <person name="Ivanova N."/>
            <person name="Mavromatis K."/>
            <person name="Ovchinnikova G."/>
            <person name="Pati A."/>
            <person name="Goodwin L."/>
            <person name="Chen A."/>
            <person name="Palaniappan K."/>
            <person name="Land M."/>
            <person name="Hauser L."/>
            <person name="Chang Y.J."/>
            <person name="Jeffries C.D."/>
            <person name="Rohde M."/>
            <person name="Goker M."/>
            <person name="Woyke T."/>
            <person name="Bristow J."/>
            <person name="Eisen J.A."/>
            <person name="Markowitz V."/>
            <person name="Hugenholtz P."/>
            <person name="Kyrpides N.C."/>
            <person name="Klenk H.P."/>
        </authorList>
    </citation>
    <scope>NUCLEOTIDE SEQUENCE [LARGE SCALE GENOMIC DNA]</scope>
    <source>
        <strain evidence="7">ATCC 482 / DSM 20109 / BCRC 11376 / JCM 18109 / NBRC 3775 / NCIMB 8073 / NRS 134</strain>
    </source>
</reference>
<dbReference type="KEGG" id="cfl:Cfla_3462"/>
<feature type="domain" description="Luciferase-like" evidence="5">
    <location>
        <begin position="8"/>
        <end position="230"/>
    </location>
</feature>
<keyword evidence="7" id="KW-1185">Reference proteome</keyword>
<dbReference type="InterPro" id="IPR011251">
    <property type="entry name" value="Luciferase-like_dom"/>
</dbReference>